<dbReference type="Proteomes" id="UP000053105">
    <property type="component" value="Unassembled WGS sequence"/>
</dbReference>
<evidence type="ECO:0000256" key="1">
    <source>
        <dbReference type="SAM" id="MobiDB-lite"/>
    </source>
</evidence>
<protein>
    <submittedName>
        <fullName evidence="2">Uncharacterized protein</fullName>
    </submittedName>
</protein>
<accession>A0A0M8ZPD8</accession>
<sequence>MEKVPKNSERRSTDILRKIYNIYPIEFSSGSTHTFTINSVCHTRYLLRLHNFCLMIGTMSGFQGTQPRVQYKHSHDVDPGYSIGRVMRQSSKISHGPDHKHHQITRPAFRPLEGKGHSESQGIKELIPMR</sequence>
<dbReference type="EMBL" id="KQ435930">
    <property type="protein sequence ID" value="KOX68375.1"/>
    <property type="molecule type" value="Genomic_DNA"/>
</dbReference>
<organism evidence="2 3">
    <name type="scientific">Melipona quadrifasciata</name>
    <dbReference type="NCBI Taxonomy" id="166423"/>
    <lineage>
        <taxon>Eukaryota</taxon>
        <taxon>Metazoa</taxon>
        <taxon>Ecdysozoa</taxon>
        <taxon>Arthropoda</taxon>
        <taxon>Hexapoda</taxon>
        <taxon>Insecta</taxon>
        <taxon>Pterygota</taxon>
        <taxon>Neoptera</taxon>
        <taxon>Endopterygota</taxon>
        <taxon>Hymenoptera</taxon>
        <taxon>Apocrita</taxon>
        <taxon>Aculeata</taxon>
        <taxon>Apoidea</taxon>
        <taxon>Anthophila</taxon>
        <taxon>Apidae</taxon>
        <taxon>Melipona</taxon>
    </lineage>
</organism>
<proteinExistence type="predicted"/>
<evidence type="ECO:0000313" key="2">
    <source>
        <dbReference type="EMBL" id="KOX68375.1"/>
    </source>
</evidence>
<dbReference type="AlphaFoldDB" id="A0A0M8ZPD8"/>
<keyword evidence="3" id="KW-1185">Reference proteome</keyword>
<reference evidence="2 3" key="1">
    <citation type="submission" date="2015-07" db="EMBL/GenBank/DDBJ databases">
        <title>The genome of Melipona quadrifasciata.</title>
        <authorList>
            <person name="Pan H."/>
            <person name="Kapheim K."/>
        </authorList>
    </citation>
    <scope>NUCLEOTIDE SEQUENCE [LARGE SCALE GENOMIC DNA]</scope>
    <source>
        <strain evidence="2">0111107301</strain>
        <tissue evidence="2">Whole body</tissue>
    </source>
</reference>
<evidence type="ECO:0000313" key="3">
    <source>
        <dbReference type="Proteomes" id="UP000053105"/>
    </source>
</evidence>
<feature type="region of interest" description="Disordered" evidence="1">
    <location>
        <begin position="110"/>
        <end position="130"/>
    </location>
</feature>
<gene>
    <name evidence="2" type="ORF">WN51_07680</name>
</gene>
<name>A0A0M8ZPD8_9HYME</name>